<evidence type="ECO:0000256" key="2">
    <source>
        <dbReference type="ARBA" id="ARBA00022443"/>
    </source>
</evidence>
<dbReference type="InterPro" id="IPR008145">
    <property type="entry name" value="GK/Ca_channel_bsu"/>
</dbReference>
<dbReference type="Pfam" id="PF02828">
    <property type="entry name" value="L27"/>
    <property type="match status" value="2"/>
</dbReference>
<evidence type="ECO:0000313" key="9">
    <source>
        <dbReference type="Proteomes" id="UP001059041"/>
    </source>
</evidence>
<dbReference type="InterPro" id="IPR014775">
    <property type="entry name" value="L27_C"/>
</dbReference>
<dbReference type="Proteomes" id="UP001059041">
    <property type="component" value="Linkage Group LG5"/>
</dbReference>
<dbReference type="PROSITE" id="PS50002">
    <property type="entry name" value="SH3"/>
    <property type="match status" value="1"/>
</dbReference>
<proteinExistence type="inferred from homology"/>
<dbReference type="EMBL" id="JAFHDT010000005">
    <property type="protein sequence ID" value="KAI7810111.1"/>
    <property type="molecule type" value="Genomic_DNA"/>
</dbReference>
<dbReference type="PROSITE" id="PS50052">
    <property type="entry name" value="GUANYLATE_KINASE_2"/>
    <property type="match status" value="1"/>
</dbReference>
<feature type="domain" description="PDZ" evidence="6">
    <location>
        <begin position="141"/>
        <end position="222"/>
    </location>
</feature>
<dbReference type="SUPFAM" id="SSF50156">
    <property type="entry name" value="PDZ domain-like"/>
    <property type="match status" value="1"/>
</dbReference>
<dbReference type="InterPro" id="IPR027417">
    <property type="entry name" value="P-loop_NTPase"/>
</dbReference>
<dbReference type="Gene3D" id="3.40.50.300">
    <property type="entry name" value="P-loop containing nucleotide triphosphate hydrolases"/>
    <property type="match status" value="1"/>
</dbReference>
<dbReference type="Gene3D" id="1.10.287.650">
    <property type="entry name" value="L27 domain"/>
    <property type="match status" value="1"/>
</dbReference>
<keyword evidence="2 3" id="KW-0728">SH3 domain</keyword>
<dbReference type="PANTHER" id="PTHR23122">
    <property type="entry name" value="MEMBRANE-ASSOCIATED GUANYLATE KINASE MAGUK"/>
    <property type="match status" value="1"/>
</dbReference>
<dbReference type="Pfam" id="PF00595">
    <property type="entry name" value="PDZ"/>
    <property type="match status" value="1"/>
</dbReference>
<organism evidence="8 9">
    <name type="scientific">Triplophysa rosa</name>
    <name type="common">Cave loach</name>
    <dbReference type="NCBI Taxonomy" id="992332"/>
    <lineage>
        <taxon>Eukaryota</taxon>
        <taxon>Metazoa</taxon>
        <taxon>Chordata</taxon>
        <taxon>Craniata</taxon>
        <taxon>Vertebrata</taxon>
        <taxon>Euteleostomi</taxon>
        <taxon>Actinopterygii</taxon>
        <taxon>Neopterygii</taxon>
        <taxon>Teleostei</taxon>
        <taxon>Ostariophysi</taxon>
        <taxon>Cypriniformes</taxon>
        <taxon>Nemacheilidae</taxon>
        <taxon>Triplophysa</taxon>
    </lineage>
</organism>
<dbReference type="CDD" id="cd00071">
    <property type="entry name" value="GMPK"/>
    <property type="match status" value="1"/>
</dbReference>
<dbReference type="Gene3D" id="2.30.30.40">
    <property type="entry name" value="SH3 Domains"/>
    <property type="match status" value="1"/>
</dbReference>
<evidence type="ECO:0000256" key="3">
    <source>
        <dbReference type="PROSITE-ProRule" id="PRU00192"/>
    </source>
</evidence>
<evidence type="ECO:0000259" key="7">
    <source>
        <dbReference type="PROSITE" id="PS51022"/>
    </source>
</evidence>
<dbReference type="InterPro" id="IPR036034">
    <property type="entry name" value="PDZ_sf"/>
</dbReference>
<comment type="caution">
    <text evidence="8">The sequence shown here is derived from an EMBL/GenBank/DDBJ whole genome shotgun (WGS) entry which is preliminary data.</text>
</comment>
<dbReference type="InterPro" id="IPR050716">
    <property type="entry name" value="MAGUK"/>
</dbReference>
<dbReference type="InterPro" id="IPR001478">
    <property type="entry name" value="PDZ"/>
</dbReference>
<feature type="domain" description="SH3" evidence="4">
    <location>
        <begin position="230"/>
        <end position="300"/>
    </location>
</feature>
<evidence type="ECO:0000259" key="5">
    <source>
        <dbReference type="PROSITE" id="PS50052"/>
    </source>
</evidence>
<feature type="domain" description="Guanylate kinase-like" evidence="5">
    <location>
        <begin position="377"/>
        <end position="569"/>
    </location>
</feature>
<dbReference type="InterPro" id="IPR036028">
    <property type="entry name" value="SH3-like_dom_sf"/>
</dbReference>
<dbReference type="SMART" id="SM00072">
    <property type="entry name" value="GuKc"/>
    <property type="match status" value="1"/>
</dbReference>
<dbReference type="Gene3D" id="2.30.42.10">
    <property type="match status" value="1"/>
</dbReference>
<dbReference type="Pfam" id="PF00625">
    <property type="entry name" value="Guanylate_kin"/>
    <property type="match status" value="1"/>
</dbReference>
<keyword evidence="9" id="KW-1185">Reference proteome</keyword>
<dbReference type="SMART" id="SM00228">
    <property type="entry name" value="PDZ"/>
    <property type="match status" value="1"/>
</dbReference>
<dbReference type="CDD" id="cd11862">
    <property type="entry name" value="SH3_MPP"/>
    <property type="match status" value="1"/>
</dbReference>
<dbReference type="CDD" id="cd06799">
    <property type="entry name" value="PDZ_MPP3-MPP4-MPP7-like"/>
    <property type="match status" value="1"/>
</dbReference>
<gene>
    <name evidence="8" type="ORF">IRJ41_022919</name>
</gene>
<sequence>MLRRHDEYGNHKVCRLLTCLLYKLESNMDTSEDSTFLQDMLMGNTLHLLIKVYDRLQKYRDQQPTPLLESTEGLLQDLAEELHGEVASRETSELLDLLSRPHVQGLLSVHDTVAQKDYDPQLPPLPPLHDHKEDEEDSFRIICMIKNQEPLGATVKRDVSTGAIVVARIMRGGAADLSGLIHEGDKLEEVNGVPMEDRNPEEIIPILAQSERTVTFKVIPGTKDELATKNTKIFMRALFDYDPKADPAIPCKDVGLEFRRGDVLQIVSQEDDTWWQAKHQGEANLRAGLIPSRQLQERRMALQRPEALFKLPSVLEDVDYRAISGIQIAGLRRSFRLSRKDSRSQQVRQKTVEGHGYIPEPIYQEVSPYHRKPEDRYRLVLLTGPSGVGVTELKRKLLLSDPEHFSVTVPYTTREQKRQEKDGVDYHFISKHTFEKDILNHKFLEYGEHSGNYYGLNIDSVRRVLEERKVCLLDVEPHVIEALNTTEFKPYVVFVKPPSIERLKLSRRKAKVLSSPNDQKSTKTFTENDFKDMITSAQAMESKYGHLFDKVIINDDLAVAFTELRDNLRKIETESHWIPHTWAHV</sequence>
<evidence type="ECO:0000259" key="4">
    <source>
        <dbReference type="PROSITE" id="PS50002"/>
    </source>
</evidence>
<comment type="similarity">
    <text evidence="1">Belongs to the MAGUK family.</text>
</comment>
<dbReference type="SUPFAM" id="SSF101288">
    <property type="entry name" value="L27 domain"/>
    <property type="match status" value="1"/>
</dbReference>
<dbReference type="InterPro" id="IPR036892">
    <property type="entry name" value="L27_dom_sf"/>
</dbReference>
<dbReference type="PROSITE" id="PS00856">
    <property type="entry name" value="GUANYLATE_KINASE_1"/>
    <property type="match status" value="1"/>
</dbReference>
<dbReference type="InterPro" id="IPR004172">
    <property type="entry name" value="L27_dom"/>
</dbReference>
<dbReference type="SMART" id="SM00326">
    <property type="entry name" value="SH3"/>
    <property type="match status" value="1"/>
</dbReference>
<dbReference type="SUPFAM" id="SSF52540">
    <property type="entry name" value="P-loop containing nucleoside triphosphate hydrolases"/>
    <property type="match status" value="1"/>
</dbReference>
<dbReference type="InterPro" id="IPR020590">
    <property type="entry name" value="Guanylate_kinase_CS"/>
</dbReference>
<dbReference type="InterPro" id="IPR001452">
    <property type="entry name" value="SH3_domain"/>
</dbReference>
<protein>
    <submittedName>
        <fullName evidence="8">MAGUK p55 subfamily member 7-like</fullName>
    </submittedName>
</protein>
<dbReference type="PROSITE" id="PS50106">
    <property type="entry name" value="PDZ"/>
    <property type="match status" value="1"/>
</dbReference>
<evidence type="ECO:0000313" key="8">
    <source>
        <dbReference type="EMBL" id="KAI7810111.1"/>
    </source>
</evidence>
<evidence type="ECO:0000259" key="6">
    <source>
        <dbReference type="PROSITE" id="PS50106"/>
    </source>
</evidence>
<dbReference type="PROSITE" id="PS51022">
    <property type="entry name" value="L27"/>
    <property type="match status" value="1"/>
</dbReference>
<feature type="domain" description="L27" evidence="7">
    <location>
        <begin position="64"/>
        <end position="121"/>
    </location>
</feature>
<accession>A0A9W7WXF9</accession>
<dbReference type="SMART" id="SM00569">
    <property type="entry name" value="L27"/>
    <property type="match status" value="2"/>
</dbReference>
<dbReference type="SUPFAM" id="SSF50044">
    <property type="entry name" value="SH3-domain"/>
    <property type="match status" value="1"/>
</dbReference>
<dbReference type="InterPro" id="IPR008144">
    <property type="entry name" value="Guanylate_kin-like_dom"/>
</dbReference>
<dbReference type="Pfam" id="PF07653">
    <property type="entry name" value="SH3_2"/>
    <property type="match status" value="1"/>
</dbReference>
<dbReference type="AlphaFoldDB" id="A0A9W7WXF9"/>
<evidence type="ECO:0000256" key="1">
    <source>
        <dbReference type="ARBA" id="ARBA00007014"/>
    </source>
</evidence>
<reference evidence="8" key="1">
    <citation type="submission" date="2021-02" db="EMBL/GenBank/DDBJ databases">
        <title>Comparative genomics reveals that relaxation of natural selection precedes convergent phenotypic evolution of cavefish.</title>
        <authorList>
            <person name="Peng Z."/>
        </authorList>
    </citation>
    <scope>NUCLEOTIDE SEQUENCE</scope>
    <source>
        <tissue evidence="8">Muscle</tissue>
    </source>
</reference>
<name>A0A9W7WXF9_TRIRA</name>